<dbReference type="PANTHER" id="PTHR35896">
    <property type="entry name" value="IG-LIKE DOMAIN-CONTAINING PROTEIN"/>
    <property type="match status" value="1"/>
</dbReference>
<keyword evidence="2" id="KW-0472">Membrane</keyword>
<keyword evidence="2" id="KW-0812">Transmembrane</keyword>
<name>A0A8H7WG95_9HELO</name>
<protein>
    <submittedName>
        <fullName evidence="3">Uncharacterized protein</fullName>
    </submittedName>
</protein>
<dbReference type="EMBL" id="JAFJYH010000022">
    <property type="protein sequence ID" value="KAG4424349.1"/>
    <property type="molecule type" value="Genomic_DNA"/>
</dbReference>
<reference evidence="3" key="1">
    <citation type="submission" date="2021-02" db="EMBL/GenBank/DDBJ databases">
        <title>Genome sequence Cadophora malorum strain M34.</title>
        <authorList>
            <person name="Stefanovic E."/>
            <person name="Vu D."/>
            <person name="Scully C."/>
            <person name="Dijksterhuis J."/>
            <person name="Roader J."/>
            <person name="Houbraken J."/>
        </authorList>
    </citation>
    <scope>NUCLEOTIDE SEQUENCE</scope>
    <source>
        <strain evidence="3">M34</strain>
    </source>
</reference>
<comment type="caution">
    <text evidence="3">The sequence shown here is derived from an EMBL/GenBank/DDBJ whole genome shotgun (WGS) entry which is preliminary data.</text>
</comment>
<dbReference type="InterPro" id="IPR053008">
    <property type="entry name" value="Phomopsin_biosynth_assoc"/>
</dbReference>
<evidence type="ECO:0000313" key="4">
    <source>
        <dbReference type="Proteomes" id="UP000664132"/>
    </source>
</evidence>
<dbReference type="PANTHER" id="PTHR35896:SF3">
    <property type="entry name" value="MAJOR FACILITATOR SUPERFAMILY TRANSPORTER"/>
    <property type="match status" value="1"/>
</dbReference>
<gene>
    <name evidence="3" type="ORF">IFR04_002590</name>
</gene>
<organism evidence="3 4">
    <name type="scientific">Cadophora malorum</name>
    <dbReference type="NCBI Taxonomy" id="108018"/>
    <lineage>
        <taxon>Eukaryota</taxon>
        <taxon>Fungi</taxon>
        <taxon>Dikarya</taxon>
        <taxon>Ascomycota</taxon>
        <taxon>Pezizomycotina</taxon>
        <taxon>Leotiomycetes</taxon>
        <taxon>Helotiales</taxon>
        <taxon>Ploettnerulaceae</taxon>
        <taxon>Cadophora</taxon>
    </lineage>
</organism>
<evidence type="ECO:0000256" key="2">
    <source>
        <dbReference type="SAM" id="Phobius"/>
    </source>
</evidence>
<proteinExistence type="predicted"/>
<keyword evidence="2" id="KW-1133">Transmembrane helix</keyword>
<sequence>MSSPVVEKEQQPFLRYTDDATIDDNESETGRRQHPLEGPYSRLLSCCLVFLLTSALWITVMYLTSPPSKPTNANNTYGSSPAHRHNITSNSKLLKCGNSTAEAKALGCRYDILLNHWVPSQCWDQEMIDEYQDDDSWTAYYDEALTQPIKTIDEMGDRDHYWTSARDHINHCAMMWKKQFWVMFEDRSAMDSLVAGPGHTDHCAQYLMDASLYNFTLSTRVEIGFAGCWIRSEI</sequence>
<evidence type="ECO:0000313" key="3">
    <source>
        <dbReference type="EMBL" id="KAG4424349.1"/>
    </source>
</evidence>
<accession>A0A8H7WG95</accession>
<dbReference type="AlphaFoldDB" id="A0A8H7WG95"/>
<evidence type="ECO:0000256" key="1">
    <source>
        <dbReference type="SAM" id="MobiDB-lite"/>
    </source>
</evidence>
<dbReference type="OrthoDB" id="3501153at2759"/>
<feature type="compositionally biased region" description="Basic and acidic residues" evidence="1">
    <location>
        <begin position="1"/>
        <end position="10"/>
    </location>
</feature>
<feature type="region of interest" description="Disordered" evidence="1">
    <location>
        <begin position="1"/>
        <end position="35"/>
    </location>
</feature>
<feature type="transmembrane region" description="Helical" evidence="2">
    <location>
        <begin position="40"/>
        <end position="63"/>
    </location>
</feature>
<dbReference type="Proteomes" id="UP000664132">
    <property type="component" value="Unassembled WGS sequence"/>
</dbReference>
<keyword evidence="4" id="KW-1185">Reference proteome</keyword>